<protein>
    <submittedName>
        <fullName evidence="1">Uncharacterized protein</fullName>
    </submittedName>
</protein>
<proteinExistence type="predicted"/>
<reference evidence="1" key="1">
    <citation type="journal article" date="2014" name="Front. Microbiol.">
        <title>High frequency of phylogenetically diverse reductive dehalogenase-homologous genes in deep subseafloor sedimentary metagenomes.</title>
        <authorList>
            <person name="Kawai M."/>
            <person name="Futagami T."/>
            <person name="Toyoda A."/>
            <person name="Takaki Y."/>
            <person name="Nishi S."/>
            <person name="Hori S."/>
            <person name="Arai W."/>
            <person name="Tsubouchi T."/>
            <person name="Morono Y."/>
            <person name="Uchiyama I."/>
            <person name="Ito T."/>
            <person name="Fujiyama A."/>
            <person name="Inagaki F."/>
            <person name="Takami H."/>
        </authorList>
    </citation>
    <scope>NUCLEOTIDE SEQUENCE</scope>
    <source>
        <strain evidence="1">Expedition CK06-06</strain>
    </source>
</reference>
<dbReference type="AlphaFoldDB" id="X0VRU5"/>
<name>X0VRU5_9ZZZZ</name>
<comment type="caution">
    <text evidence="1">The sequence shown here is derived from an EMBL/GenBank/DDBJ whole genome shotgun (WGS) entry which is preliminary data.</text>
</comment>
<organism evidence="1">
    <name type="scientific">marine sediment metagenome</name>
    <dbReference type="NCBI Taxonomy" id="412755"/>
    <lineage>
        <taxon>unclassified sequences</taxon>
        <taxon>metagenomes</taxon>
        <taxon>ecological metagenomes</taxon>
    </lineage>
</organism>
<evidence type="ECO:0000313" key="1">
    <source>
        <dbReference type="EMBL" id="GAG13862.1"/>
    </source>
</evidence>
<dbReference type="EMBL" id="BARS01021154">
    <property type="protein sequence ID" value="GAG13862.1"/>
    <property type="molecule type" value="Genomic_DNA"/>
</dbReference>
<gene>
    <name evidence="1" type="ORF">S01H1_34028</name>
</gene>
<sequence>MPEKRMLIVEADAVRKIDENRGDMSVSDFISFLIDSQLKQDVNGQSNDHITKEEFCQFEQGIRELLRNFLEFFLSYGLELGKEPTDKEFDALTKKLQVLGVSAKAKSS</sequence>
<accession>X0VRU5</accession>